<feature type="compositionally biased region" description="Polar residues" evidence="2">
    <location>
        <begin position="44"/>
        <end position="58"/>
    </location>
</feature>
<proteinExistence type="predicted"/>
<evidence type="ECO:0000256" key="1">
    <source>
        <dbReference type="SAM" id="Coils"/>
    </source>
</evidence>
<protein>
    <submittedName>
        <fullName evidence="4">Uncharacterized protein</fullName>
    </submittedName>
</protein>
<sequence length="623" mass="70134">MIFLLFLLTFCHCVKRKPISRGLNPPRQQIEQNSDENSPKAESIGQSYFSKSPNPTSHISEKSIRTDLTSPEKQPGKARATKNNAAGNKRKSIRLSTMKGIQINEPINAVNANDDKFDNEPIKKLIKTKKNGTAKGKEPMVTLANHDESYADMDDNDEEDYSDVVIDGECQNCLNLSKIDGLIGQLTESLHGTETIIDELVNKFKNLPIDLDTPMSSATKLDQSINSEKILLAGNVINGAIIGLYLSFLPMFNENDEIFLQTFSGSKIEEMINALIGMKKIANDNFMHYFDEIKFCLMTANDKSKASLVATNAQLKNLETIILKLFKSTEENPELNSEKEAEFDTKLANLNFYINLYTEMLNMLLDHTKVNFVINSQEKMLRIFKQISAIVDTFLDKLIVAKSVILSKYMKNLTDVPSSSRRGLTHQNSFVIIPDESDEQNVADQMEISDNDKMDDEIGQEARPISPSKNEGQNLEKTQKAMKELNIRKKNVKCQKCNERAKILRMVQQIQKNNREGIIKIVQNYKNLNEQEFTEADIIGTTIYGMQLAFAIISNRIEFNGNSKLEVTLANANKIGKALLGVSEPIEQKFLEFLKISKLFLLADSLSADETALIEAECQNVEV</sequence>
<organism evidence="4 5">
    <name type="scientific">Heterodera trifolii</name>
    <dbReference type="NCBI Taxonomy" id="157864"/>
    <lineage>
        <taxon>Eukaryota</taxon>
        <taxon>Metazoa</taxon>
        <taxon>Ecdysozoa</taxon>
        <taxon>Nematoda</taxon>
        <taxon>Chromadorea</taxon>
        <taxon>Rhabditida</taxon>
        <taxon>Tylenchina</taxon>
        <taxon>Tylenchomorpha</taxon>
        <taxon>Tylenchoidea</taxon>
        <taxon>Heteroderidae</taxon>
        <taxon>Heteroderinae</taxon>
        <taxon>Heterodera</taxon>
    </lineage>
</organism>
<reference evidence="4 5" key="1">
    <citation type="submission" date="2024-10" db="EMBL/GenBank/DDBJ databases">
        <authorList>
            <person name="Kim D."/>
        </authorList>
    </citation>
    <scope>NUCLEOTIDE SEQUENCE [LARGE SCALE GENOMIC DNA]</scope>
    <source>
        <strain evidence="4">BH-2024</strain>
    </source>
</reference>
<dbReference type="EMBL" id="JBICBT010000775">
    <property type="protein sequence ID" value="KAL3101541.1"/>
    <property type="molecule type" value="Genomic_DNA"/>
</dbReference>
<feature type="chain" id="PRO_5044870473" evidence="3">
    <location>
        <begin position="17"/>
        <end position="623"/>
    </location>
</feature>
<comment type="caution">
    <text evidence="4">The sequence shown here is derived from an EMBL/GenBank/DDBJ whole genome shotgun (WGS) entry which is preliminary data.</text>
</comment>
<dbReference type="AlphaFoldDB" id="A0ABD2KF72"/>
<feature type="compositionally biased region" description="Polar residues" evidence="2">
    <location>
        <begin position="26"/>
        <end position="36"/>
    </location>
</feature>
<feature type="coiled-coil region" evidence="1">
    <location>
        <begin position="468"/>
        <end position="495"/>
    </location>
</feature>
<evidence type="ECO:0000313" key="5">
    <source>
        <dbReference type="Proteomes" id="UP001620626"/>
    </source>
</evidence>
<evidence type="ECO:0000256" key="3">
    <source>
        <dbReference type="SAM" id="SignalP"/>
    </source>
</evidence>
<keyword evidence="1" id="KW-0175">Coiled coil</keyword>
<keyword evidence="3" id="KW-0732">Signal</keyword>
<gene>
    <name evidence="4" type="ORF">niasHT_023061</name>
</gene>
<evidence type="ECO:0000256" key="2">
    <source>
        <dbReference type="SAM" id="MobiDB-lite"/>
    </source>
</evidence>
<accession>A0ABD2KF72</accession>
<keyword evidence="5" id="KW-1185">Reference proteome</keyword>
<feature type="signal peptide" evidence="3">
    <location>
        <begin position="1"/>
        <end position="16"/>
    </location>
</feature>
<evidence type="ECO:0000313" key="4">
    <source>
        <dbReference type="EMBL" id="KAL3101541.1"/>
    </source>
</evidence>
<dbReference type="Proteomes" id="UP001620626">
    <property type="component" value="Unassembled WGS sequence"/>
</dbReference>
<name>A0ABD2KF72_9BILA</name>
<feature type="region of interest" description="Disordered" evidence="2">
    <location>
        <begin position="18"/>
        <end position="90"/>
    </location>
</feature>